<keyword evidence="6" id="KW-0131">Cell cycle</keyword>
<keyword evidence="5 9" id="KW-0472">Membrane</keyword>
<evidence type="ECO:0000256" key="3">
    <source>
        <dbReference type="ARBA" id="ARBA00022692"/>
    </source>
</evidence>
<sequence>MAAEEQQDTARKAPKGTRKSLRGQIVSERKRRIRITLIMFAIVLTIIGLNLVFDEAGFIKYVNLKKEENIHEQNIAKIEKEIAALKEEILEIKADPFQIEKQAREGLGLTKPDEYVFMYGK</sequence>
<gene>
    <name evidence="10" type="ORF">ASN18_1977</name>
</gene>
<evidence type="ECO:0000256" key="5">
    <source>
        <dbReference type="ARBA" id="ARBA00023136"/>
    </source>
</evidence>
<evidence type="ECO:0000256" key="9">
    <source>
        <dbReference type="SAM" id="Phobius"/>
    </source>
</evidence>
<dbReference type="PANTHER" id="PTHR37485:SF1">
    <property type="entry name" value="CELL DIVISION PROTEIN FTSB"/>
    <property type="match status" value="1"/>
</dbReference>
<evidence type="ECO:0000256" key="8">
    <source>
        <dbReference type="SAM" id="MobiDB-lite"/>
    </source>
</evidence>
<evidence type="ECO:0000313" key="10">
    <source>
        <dbReference type="EMBL" id="KWT84050.1"/>
    </source>
</evidence>
<evidence type="ECO:0000256" key="7">
    <source>
        <dbReference type="SAM" id="Coils"/>
    </source>
</evidence>
<comment type="caution">
    <text evidence="10">The sequence shown here is derived from an EMBL/GenBank/DDBJ whole genome shotgun (WGS) entry which is preliminary data.</text>
</comment>
<evidence type="ECO:0000256" key="6">
    <source>
        <dbReference type="ARBA" id="ARBA00023306"/>
    </source>
</evidence>
<feature type="coiled-coil region" evidence="7">
    <location>
        <begin position="61"/>
        <end position="95"/>
    </location>
</feature>
<keyword evidence="2 10" id="KW-0132">Cell division</keyword>
<feature type="compositionally biased region" description="Basic residues" evidence="8">
    <location>
        <begin position="12"/>
        <end position="21"/>
    </location>
</feature>
<name>A0ABR5SE37_9BACT</name>
<keyword evidence="11" id="KW-1185">Reference proteome</keyword>
<evidence type="ECO:0000256" key="4">
    <source>
        <dbReference type="ARBA" id="ARBA00022989"/>
    </source>
</evidence>
<keyword evidence="1" id="KW-1003">Cell membrane</keyword>
<dbReference type="EMBL" id="LNQR01000070">
    <property type="protein sequence ID" value="KWT84050.1"/>
    <property type="molecule type" value="Genomic_DNA"/>
</dbReference>
<dbReference type="GO" id="GO:0051301">
    <property type="term" value="P:cell division"/>
    <property type="evidence" value="ECO:0007669"/>
    <property type="project" value="UniProtKB-KW"/>
</dbReference>
<protein>
    <submittedName>
        <fullName evidence="10">Cell division protein FtsB</fullName>
    </submittedName>
</protein>
<reference evidence="10 11" key="1">
    <citation type="submission" date="2015-11" db="EMBL/GenBank/DDBJ databases">
        <authorList>
            <person name="Lin W."/>
        </authorList>
    </citation>
    <scope>NUCLEOTIDE SEQUENCE [LARGE SCALE GENOMIC DNA]</scope>
    <source>
        <strain evidence="10 11">HCH-1</strain>
    </source>
</reference>
<evidence type="ECO:0000313" key="11">
    <source>
        <dbReference type="Proteomes" id="UP000060487"/>
    </source>
</evidence>
<evidence type="ECO:0000256" key="2">
    <source>
        <dbReference type="ARBA" id="ARBA00022618"/>
    </source>
</evidence>
<keyword evidence="7" id="KW-0175">Coiled coil</keyword>
<feature type="transmembrane region" description="Helical" evidence="9">
    <location>
        <begin position="35"/>
        <end position="53"/>
    </location>
</feature>
<organism evidence="10 11">
    <name type="scientific">Candidatus Magnetominusculus xianensis</name>
    <dbReference type="NCBI Taxonomy" id="1748249"/>
    <lineage>
        <taxon>Bacteria</taxon>
        <taxon>Pseudomonadati</taxon>
        <taxon>Nitrospirota</taxon>
        <taxon>Nitrospiria</taxon>
        <taxon>Nitrospirales</taxon>
        <taxon>Nitrospiraceae</taxon>
        <taxon>Candidatus Magnetominusculus</taxon>
    </lineage>
</organism>
<proteinExistence type="predicted"/>
<dbReference type="RefSeq" id="WP_085052586.1">
    <property type="nucleotide sequence ID" value="NZ_LNQR01000070.1"/>
</dbReference>
<accession>A0ABR5SE37</accession>
<keyword evidence="4 9" id="KW-1133">Transmembrane helix</keyword>
<feature type="region of interest" description="Disordered" evidence="8">
    <location>
        <begin position="1"/>
        <end position="23"/>
    </location>
</feature>
<dbReference type="PANTHER" id="PTHR37485">
    <property type="entry name" value="CELL DIVISION PROTEIN FTSB"/>
    <property type="match status" value="1"/>
</dbReference>
<keyword evidence="3 9" id="KW-0812">Transmembrane</keyword>
<dbReference type="Pfam" id="PF04977">
    <property type="entry name" value="DivIC"/>
    <property type="match status" value="1"/>
</dbReference>
<dbReference type="InterPro" id="IPR007060">
    <property type="entry name" value="FtsL/DivIC"/>
</dbReference>
<evidence type="ECO:0000256" key="1">
    <source>
        <dbReference type="ARBA" id="ARBA00022475"/>
    </source>
</evidence>
<dbReference type="InterPro" id="IPR023081">
    <property type="entry name" value="Cell_div_FtsB"/>
</dbReference>
<dbReference type="Proteomes" id="UP000060487">
    <property type="component" value="Unassembled WGS sequence"/>
</dbReference>